<comment type="caution">
    <text evidence="2">The sequence shown here is derived from an EMBL/GenBank/DDBJ whole genome shotgun (WGS) entry which is preliminary data.</text>
</comment>
<keyword evidence="3" id="KW-1185">Reference proteome</keyword>
<evidence type="ECO:0008006" key="4">
    <source>
        <dbReference type="Google" id="ProtNLM"/>
    </source>
</evidence>
<feature type="region of interest" description="Disordered" evidence="1">
    <location>
        <begin position="443"/>
        <end position="463"/>
    </location>
</feature>
<name>A0AAD8Y0X1_9STRA</name>
<dbReference type="AlphaFoldDB" id="A0AAD8Y0X1"/>
<reference evidence="2" key="1">
    <citation type="submission" date="2023-06" db="EMBL/GenBank/DDBJ databases">
        <title>Survivors Of The Sea: Transcriptome response of Skeletonema marinoi to long-term dormancy.</title>
        <authorList>
            <person name="Pinder M.I.M."/>
            <person name="Kourtchenko O."/>
            <person name="Robertson E.K."/>
            <person name="Larsson T."/>
            <person name="Maumus F."/>
            <person name="Osuna-Cruz C.M."/>
            <person name="Vancaester E."/>
            <person name="Stenow R."/>
            <person name="Vandepoele K."/>
            <person name="Ploug H."/>
            <person name="Bruchert V."/>
            <person name="Godhe A."/>
            <person name="Topel M."/>
        </authorList>
    </citation>
    <scope>NUCLEOTIDE SEQUENCE</scope>
    <source>
        <strain evidence="2">R05AC</strain>
    </source>
</reference>
<organism evidence="2 3">
    <name type="scientific">Skeletonema marinoi</name>
    <dbReference type="NCBI Taxonomy" id="267567"/>
    <lineage>
        <taxon>Eukaryota</taxon>
        <taxon>Sar</taxon>
        <taxon>Stramenopiles</taxon>
        <taxon>Ochrophyta</taxon>
        <taxon>Bacillariophyta</taxon>
        <taxon>Coscinodiscophyceae</taxon>
        <taxon>Thalassiosirophycidae</taxon>
        <taxon>Thalassiosirales</taxon>
        <taxon>Skeletonemataceae</taxon>
        <taxon>Skeletonema</taxon>
        <taxon>Skeletonema marinoi-dohrnii complex</taxon>
    </lineage>
</organism>
<accession>A0AAD8Y0X1</accession>
<evidence type="ECO:0000256" key="1">
    <source>
        <dbReference type="SAM" id="MobiDB-lite"/>
    </source>
</evidence>
<protein>
    <recommendedName>
        <fullName evidence="4">Sulfotransferase</fullName>
    </recommendedName>
</protein>
<gene>
    <name evidence="2" type="ORF">QTG54_011857</name>
</gene>
<dbReference type="EMBL" id="JATAAI010000025">
    <property type="protein sequence ID" value="KAK1737571.1"/>
    <property type="molecule type" value="Genomic_DNA"/>
</dbReference>
<evidence type="ECO:0000313" key="2">
    <source>
        <dbReference type="EMBL" id="KAK1737571.1"/>
    </source>
</evidence>
<proteinExistence type="predicted"/>
<feature type="compositionally biased region" description="Basic and acidic residues" evidence="1">
    <location>
        <begin position="446"/>
        <end position="463"/>
    </location>
</feature>
<dbReference type="Proteomes" id="UP001224775">
    <property type="component" value="Unassembled WGS sequence"/>
</dbReference>
<sequence>MKLNRTPITITTMTIINGGTKGNNGRSARRTTTKKIKLEQKLLLTLGCCATFLFIRYIRHDNSTTASLGRQAMMNRLGQLKEADKKNRKGGGSNSGRMLQIRRAMTDPNYDTYDKLLAQQILSAQANLIDVSFQNQHMLEEDDYSGVIGQFCPLNFQVQKDNPPDSPMFRDVVSKSDGCDGENVITVDLKEAVTLAREFDAFATENEFDAAYYNVPNQLQLKGVVFHESRCGSTLAANTMMAMNPMKHRVYSESSPPIAAIKACGELYENCSVEAGANLLRDIIYMMGRSNDPNEENLFFKFQSITTRNMDTFRKAFPETPWMYLYREPVEVMMSQLNVPQMRMANCVRSHTHSEMVSRFVARSGYRPPDLDDEEWCAIHLATLCESAIMNLNDADGLGMAVNYHKDLVHDFLDTVFPKHFNVPLDQEAIDRVIKVSGTYSKNRGRQGEFKADSEEKEKKASDGIREASSLFLEPSFHTLQDSRYNIRNR</sequence>
<evidence type="ECO:0000313" key="3">
    <source>
        <dbReference type="Proteomes" id="UP001224775"/>
    </source>
</evidence>